<dbReference type="InterPro" id="IPR036249">
    <property type="entry name" value="Thioredoxin-like_sf"/>
</dbReference>
<dbReference type="GO" id="GO:0047134">
    <property type="term" value="F:protein-disulfide reductase [NAD(P)H] activity"/>
    <property type="evidence" value="ECO:0007669"/>
    <property type="project" value="UniProtKB-EC"/>
</dbReference>
<protein>
    <submittedName>
        <fullName evidence="10">Thiol:disulfide interchange protein DsbD</fullName>
        <ecNumber evidence="10">1.8.1.8</ecNumber>
    </submittedName>
</protein>
<name>A0ABV2EI24_9CAUL</name>
<dbReference type="PANTHER" id="PTHR32234:SF3">
    <property type="entry name" value="SUPPRESSION OF COPPER SENSITIVITY PROTEIN"/>
    <property type="match status" value="1"/>
</dbReference>
<dbReference type="PROSITE" id="PS51352">
    <property type="entry name" value="THIOREDOXIN_2"/>
    <property type="match status" value="1"/>
</dbReference>
<dbReference type="RefSeq" id="WP_354297351.1">
    <property type="nucleotide sequence ID" value="NZ_JBEPLU010000001.1"/>
</dbReference>
<feature type="transmembrane region" description="Helical" evidence="7">
    <location>
        <begin position="347"/>
        <end position="367"/>
    </location>
</feature>
<dbReference type="CDD" id="cd02953">
    <property type="entry name" value="DsbDgamma"/>
    <property type="match status" value="1"/>
</dbReference>
<gene>
    <name evidence="10" type="ORF">ABID41_001361</name>
</gene>
<dbReference type="SUPFAM" id="SSF52833">
    <property type="entry name" value="Thioredoxin-like"/>
    <property type="match status" value="1"/>
</dbReference>
<evidence type="ECO:0000256" key="6">
    <source>
        <dbReference type="ARBA" id="ARBA00023136"/>
    </source>
</evidence>
<feature type="transmembrane region" description="Helical" evidence="7">
    <location>
        <begin position="387"/>
        <end position="410"/>
    </location>
</feature>
<evidence type="ECO:0000256" key="2">
    <source>
        <dbReference type="ARBA" id="ARBA00022475"/>
    </source>
</evidence>
<evidence type="ECO:0000259" key="9">
    <source>
        <dbReference type="PROSITE" id="PS51352"/>
    </source>
</evidence>
<keyword evidence="10" id="KW-0560">Oxidoreductase</keyword>
<keyword evidence="6 7" id="KW-0472">Membrane</keyword>
<dbReference type="Pfam" id="PF02683">
    <property type="entry name" value="DsbD_TM"/>
    <property type="match status" value="1"/>
</dbReference>
<feature type="transmembrane region" description="Helical" evidence="7">
    <location>
        <begin position="299"/>
        <end position="326"/>
    </location>
</feature>
<organism evidence="10 11">
    <name type="scientific">Phenylobacterium koreense</name>
    <dbReference type="NCBI Taxonomy" id="266125"/>
    <lineage>
        <taxon>Bacteria</taxon>
        <taxon>Pseudomonadati</taxon>
        <taxon>Pseudomonadota</taxon>
        <taxon>Alphaproteobacteria</taxon>
        <taxon>Caulobacterales</taxon>
        <taxon>Caulobacteraceae</taxon>
        <taxon>Phenylobacterium</taxon>
    </lineage>
</organism>
<keyword evidence="11" id="KW-1185">Reference proteome</keyword>
<dbReference type="InterPro" id="IPR035671">
    <property type="entry name" value="DsbD_gamma"/>
</dbReference>
<accession>A0ABV2EI24</accession>
<comment type="subcellular location">
    <subcellularLocation>
        <location evidence="1">Cell membrane</location>
        <topology evidence="1">Multi-pass membrane protein</topology>
    </subcellularLocation>
</comment>
<dbReference type="Proteomes" id="UP001549110">
    <property type="component" value="Unassembled WGS sequence"/>
</dbReference>
<proteinExistence type="predicted"/>
<evidence type="ECO:0000256" key="5">
    <source>
        <dbReference type="ARBA" id="ARBA00022989"/>
    </source>
</evidence>
<evidence type="ECO:0000256" key="4">
    <source>
        <dbReference type="ARBA" id="ARBA00022748"/>
    </source>
</evidence>
<evidence type="ECO:0000256" key="1">
    <source>
        <dbReference type="ARBA" id="ARBA00004651"/>
    </source>
</evidence>
<dbReference type="EC" id="1.8.1.8" evidence="10"/>
<dbReference type="InterPro" id="IPR003834">
    <property type="entry name" value="Cyt_c_assmbl_TM_dom"/>
</dbReference>
<feature type="transmembrane region" description="Helical" evidence="7">
    <location>
        <begin position="457"/>
        <end position="481"/>
    </location>
</feature>
<evidence type="ECO:0000313" key="10">
    <source>
        <dbReference type="EMBL" id="MET3526266.1"/>
    </source>
</evidence>
<dbReference type="Pfam" id="PF13899">
    <property type="entry name" value="Thioredoxin_7"/>
    <property type="match status" value="1"/>
</dbReference>
<keyword evidence="3 7" id="KW-0812">Transmembrane</keyword>
<reference evidence="10 11" key="1">
    <citation type="submission" date="2024-06" db="EMBL/GenBank/DDBJ databases">
        <title>Genomic Encyclopedia of Type Strains, Phase IV (KMG-IV): sequencing the most valuable type-strain genomes for metagenomic binning, comparative biology and taxonomic classification.</title>
        <authorList>
            <person name="Goeker M."/>
        </authorList>
    </citation>
    <scope>NUCLEOTIDE SEQUENCE [LARGE SCALE GENOMIC DNA]</scope>
    <source>
        <strain evidence="10 11">DSM 17809</strain>
    </source>
</reference>
<dbReference type="Gene3D" id="3.40.30.10">
    <property type="entry name" value="Glutaredoxin"/>
    <property type="match status" value="1"/>
</dbReference>
<dbReference type="EMBL" id="JBEPLU010000001">
    <property type="protein sequence ID" value="MET3526266.1"/>
    <property type="molecule type" value="Genomic_DNA"/>
</dbReference>
<evidence type="ECO:0000313" key="11">
    <source>
        <dbReference type="Proteomes" id="UP001549110"/>
    </source>
</evidence>
<feature type="domain" description="Thioredoxin" evidence="9">
    <location>
        <begin position="565"/>
        <end position="712"/>
    </location>
</feature>
<sequence>MIRLLAKLIAALALLTAFPAMAQPVDTGHLEAELVARDQSIAPGSTTYVALRQKIDKGWHTYWRNSGDSGEATSIQWTLPEGWKAGDIVWPAPHRQPTGPLMNYGYQGEVLLPVPITAPASARPGETVTFKAAASFLVCEEICVPEDAVLTISLPVRDGLAEPNPVWGAAIAKTLAQAPAPAGLEAAFQKTPDGALALAITGPALKGADFSDAYFFPFESTVIDHAKPQMIERGPEGLTLTLTPGYAFQQPQTPKTMAGVLTVAGKSYEVSAMQGPPPPTASGLGPPPAKASGGAGAGLGLPLAAAFAFLGGLILNLMPCVFPILAMKAASLAGHAHERRAAQGQGIAFLAGVLATFLVLAGVLIAVRAGGAAVGWGFQLQSPPVVAGLALMMLAVALNLSGVFQVGASLQGVGTGLASRGGMAGAFFTGTLAVVVAAPCTAPFMAPALGWALTQSAPAAIAVFLALGLGFAAPFALIAFLPGLLGRLPKPGPWMDVFKKLLAFPMYAAAAWLVWVLTLQAGETALARIFAAAVVLALALWLLGAAQRRQAAGGRPLALVGLGAVLVIAAALAAVWPNYGEGTAVASTERGGGKASVPYEAYSPEKLAAARGAGKPVFVNFTAAWCVTCQVNERVALTSQAVADAFKETGAVYLKADWTRKDAEIEAELAKHGRAGVPLYLVYGASGGDGVILPQILTEGLVVRALKDAQGR</sequence>
<dbReference type="PANTHER" id="PTHR32234">
    <property type="entry name" value="THIOL:DISULFIDE INTERCHANGE PROTEIN DSBD"/>
    <property type="match status" value="1"/>
</dbReference>
<comment type="caution">
    <text evidence="10">The sequence shown here is derived from an EMBL/GenBank/DDBJ whole genome shotgun (WGS) entry which is preliminary data.</text>
</comment>
<dbReference type="InterPro" id="IPR013766">
    <property type="entry name" value="Thioredoxin_domain"/>
</dbReference>
<feature type="transmembrane region" description="Helical" evidence="7">
    <location>
        <begin position="557"/>
        <end position="576"/>
    </location>
</feature>
<dbReference type="InterPro" id="IPR028250">
    <property type="entry name" value="DsbDN"/>
</dbReference>
<evidence type="ECO:0000256" key="8">
    <source>
        <dbReference type="SAM" id="SignalP"/>
    </source>
</evidence>
<keyword evidence="5 7" id="KW-1133">Transmembrane helix</keyword>
<evidence type="ECO:0000256" key="3">
    <source>
        <dbReference type="ARBA" id="ARBA00022692"/>
    </source>
</evidence>
<evidence type="ECO:0000256" key="7">
    <source>
        <dbReference type="SAM" id="Phobius"/>
    </source>
</evidence>
<feature type="transmembrane region" description="Helical" evidence="7">
    <location>
        <begin position="422"/>
        <end position="445"/>
    </location>
</feature>
<feature type="chain" id="PRO_5045217271" evidence="8">
    <location>
        <begin position="23"/>
        <end position="712"/>
    </location>
</feature>
<keyword evidence="8" id="KW-0732">Signal</keyword>
<dbReference type="Pfam" id="PF11412">
    <property type="entry name" value="DsbD_N"/>
    <property type="match status" value="1"/>
</dbReference>
<feature type="signal peptide" evidence="8">
    <location>
        <begin position="1"/>
        <end position="22"/>
    </location>
</feature>
<feature type="transmembrane region" description="Helical" evidence="7">
    <location>
        <begin position="525"/>
        <end position="545"/>
    </location>
</feature>
<keyword evidence="2" id="KW-1003">Cell membrane</keyword>
<feature type="transmembrane region" description="Helical" evidence="7">
    <location>
        <begin position="501"/>
        <end position="519"/>
    </location>
</feature>
<keyword evidence="4" id="KW-0201">Cytochrome c-type biogenesis</keyword>